<proteinExistence type="predicted"/>
<protein>
    <submittedName>
        <fullName evidence="3">Transposase</fullName>
    </submittedName>
</protein>
<dbReference type="Proteomes" id="UP000272942">
    <property type="component" value="Unassembled WGS sequence"/>
</dbReference>
<sequence length="76" mass="8786">MIRYNGIQFEESLPWRTGSNRLPDNQEISLSMLNCVKGRLKKNTQLKEAYCNAMKRNLELGFIERAVGEADKEQPL</sequence>
<evidence type="ECO:0000313" key="1">
    <source>
        <dbReference type="EMBL" id="VDP88680.1"/>
    </source>
</evidence>
<dbReference type="EMBL" id="UZAN01051091">
    <property type="protein sequence ID" value="VDP88680.1"/>
    <property type="molecule type" value="Genomic_DNA"/>
</dbReference>
<gene>
    <name evidence="1" type="ORF">ECPE_LOCUS11570</name>
</gene>
<dbReference type="AlphaFoldDB" id="A0A183AX84"/>
<organism evidence="3">
    <name type="scientific">Echinostoma caproni</name>
    <dbReference type="NCBI Taxonomy" id="27848"/>
    <lineage>
        <taxon>Eukaryota</taxon>
        <taxon>Metazoa</taxon>
        <taxon>Spiralia</taxon>
        <taxon>Lophotrochozoa</taxon>
        <taxon>Platyhelminthes</taxon>
        <taxon>Trematoda</taxon>
        <taxon>Digenea</taxon>
        <taxon>Plagiorchiida</taxon>
        <taxon>Echinostomata</taxon>
        <taxon>Echinostomatoidea</taxon>
        <taxon>Echinostomatidae</taxon>
        <taxon>Echinostoma</taxon>
    </lineage>
</organism>
<accession>A0A183AX84</accession>
<reference evidence="1 2" key="2">
    <citation type="submission" date="2018-11" db="EMBL/GenBank/DDBJ databases">
        <authorList>
            <consortium name="Pathogen Informatics"/>
        </authorList>
    </citation>
    <scope>NUCLEOTIDE SEQUENCE [LARGE SCALE GENOMIC DNA]</scope>
    <source>
        <strain evidence="1 2">Egypt</strain>
    </source>
</reference>
<reference evidence="3" key="1">
    <citation type="submission" date="2016-06" db="UniProtKB">
        <authorList>
            <consortium name="WormBaseParasite"/>
        </authorList>
    </citation>
    <scope>IDENTIFICATION</scope>
</reference>
<name>A0A183AX84_9TREM</name>
<evidence type="ECO:0000313" key="3">
    <source>
        <dbReference type="WBParaSite" id="ECPE_0001160401-mRNA-1"/>
    </source>
</evidence>
<evidence type="ECO:0000313" key="2">
    <source>
        <dbReference type="Proteomes" id="UP000272942"/>
    </source>
</evidence>
<dbReference type="WBParaSite" id="ECPE_0001160401-mRNA-1">
    <property type="protein sequence ID" value="ECPE_0001160401-mRNA-1"/>
    <property type="gene ID" value="ECPE_0001160401"/>
</dbReference>
<dbReference type="OrthoDB" id="10059837at2759"/>
<keyword evidence="2" id="KW-1185">Reference proteome</keyword>